<dbReference type="EMBL" id="JAADJG010000250">
    <property type="protein sequence ID" value="KAF4450431.1"/>
    <property type="molecule type" value="Genomic_DNA"/>
</dbReference>
<sequence length="446" mass="49760">MSTLPSLNIHKTAPAVIAWQWNGSTCSLAEPDPQIKSITLTTRFDTTCALFELSIPIKLKGIKTSSSLLLRIPPSSIASFDFLSSATVPQAVQDKFTSTALCLNFHLHQSLKVLLPADTHEPLYPLRAQSGTVLDAIRQLTNVTSFSVYTEALVLSNAQLSSISDAIGQGLLPPCCDDLASLYSGTGAKAITLSPDTLSSTSQHPPSYDEVEPPPPSAPIYDRKRPRKDSRDERDEDIALIWAQLQIMQKRDAERMRALELENEDLKRVIDEHKILIDGLQERLMTYEKNQKDLKEEFGALETTNEQKNLEFGDDIRDDMDVKILELKEDIDELRHYIQGQDEDDLVLPTGYYQGLSPTTESEEIVPATTDCLDSTSTSELKALIEWDFAIHLTLVGLDVAVLRDATLNKRRSRAPGHTTQELATAREKNSIGVGWYWLVMPSRLR</sequence>
<accession>A0A8H4KIJ7</accession>
<evidence type="ECO:0000313" key="3">
    <source>
        <dbReference type="EMBL" id="KAF4450431.1"/>
    </source>
</evidence>
<evidence type="ECO:0000256" key="2">
    <source>
        <dbReference type="SAM" id="MobiDB-lite"/>
    </source>
</evidence>
<feature type="coiled-coil region" evidence="1">
    <location>
        <begin position="256"/>
        <end position="304"/>
    </location>
</feature>
<organism evidence="3 4">
    <name type="scientific">Fusarium austroafricanum</name>
    <dbReference type="NCBI Taxonomy" id="2364996"/>
    <lineage>
        <taxon>Eukaryota</taxon>
        <taxon>Fungi</taxon>
        <taxon>Dikarya</taxon>
        <taxon>Ascomycota</taxon>
        <taxon>Pezizomycotina</taxon>
        <taxon>Sordariomycetes</taxon>
        <taxon>Hypocreomycetidae</taxon>
        <taxon>Hypocreales</taxon>
        <taxon>Nectriaceae</taxon>
        <taxon>Fusarium</taxon>
        <taxon>Fusarium concolor species complex</taxon>
    </lineage>
</organism>
<keyword evidence="1" id="KW-0175">Coiled coil</keyword>
<feature type="region of interest" description="Disordered" evidence="2">
    <location>
        <begin position="194"/>
        <end position="233"/>
    </location>
</feature>
<dbReference type="OrthoDB" id="47007at2759"/>
<feature type="compositionally biased region" description="Polar residues" evidence="2">
    <location>
        <begin position="194"/>
        <end position="204"/>
    </location>
</feature>
<gene>
    <name evidence="3" type="ORF">F53441_6430</name>
</gene>
<dbReference type="AlphaFoldDB" id="A0A8H4KIJ7"/>
<keyword evidence="4" id="KW-1185">Reference proteome</keyword>
<protein>
    <submittedName>
        <fullName evidence="3">Uncharacterized protein</fullName>
    </submittedName>
</protein>
<evidence type="ECO:0000256" key="1">
    <source>
        <dbReference type="SAM" id="Coils"/>
    </source>
</evidence>
<name>A0A8H4KIJ7_9HYPO</name>
<comment type="caution">
    <text evidence="3">The sequence shown here is derived from an EMBL/GenBank/DDBJ whole genome shotgun (WGS) entry which is preliminary data.</text>
</comment>
<evidence type="ECO:0000313" key="4">
    <source>
        <dbReference type="Proteomes" id="UP000605986"/>
    </source>
</evidence>
<proteinExistence type="predicted"/>
<reference evidence="3" key="1">
    <citation type="submission" date="2020-01" db="EMBL/GenBank/DDBJ databases">
        <title>Identification and distribution of gene clusters putatively required for synthesis of sphingolipid metabolism inhibitors in phylogenetically diverse species of the filamentous fungus Fusarium.</title>
        <authorList>
            <person name="Kim H.-S."/>
            <person name="Busman M."/>
            <person name="Brown D.W."/>
            <person name="Divon H."/>
            <person name="Uhlig S."/>
            <person name="Proctor R.H."/>
        </authorList>
    </citation>
    <scope>NUCLEOTIDE SEQUENCE</scope>
    <source>
        <strain evidence="3">NRRL 53441</strain>
    </source>
</reference>
<dbReference type="Proteomes" id="UP000605986">
    <property type="component" value="Unassembled WGS sequence"/>
</dbReference>